<dbReference type="PANTHER" id="PTHR43284">
    <property type="entry name" value="ASPARAGINE SYNTHETASE (GLUTAMINE-HYDROLYZING)"/>
    <property type="match status" value="1"/>
</dbReference>
<dbReference type="EC" id="6.3.5.4" evidence="2"/>
<evidence type="ECO:0000256" key="3">
    <source>
        <dbReference type="ARBA" id="ARBA00048741"/>
    </source>
</evidence>
<evidence type="ECO:0000256" key="1">
    <source>
        <dbReference type="ARBA" id="ARBA00005187"/>
    </source>
</evidence>
<dbReference type="Proteomes" id="UP000255317">
    <property type="component" value="Unassembled WGS sequence"/>
</dbReference>
<dbReference type="InterPro" id="IPR014729">
    <property type="entry name" value="Rossmann-like_a/b/a_fold"/>
</dbReference>
<evidence type="ECO:0000313" key="5">
    <source>
        <dbReference type="EMBL" id="RDK84817.1"/>
    </source>
</evidence>
<keyword evidence="6" id="KW-1185">Reference proteome</keyword>
<comment type="caution">
    <text evidence="5">The sequence shown here is derived from an EMBL/GenBank/DDBJ whole genome shotgun (WGS) entry which is preliminary data.</text>
</comment>
<evidence type="ECO:0000259" key="4">
    <source>
        <dbReference type="Pfam" id="PF00733"/>
    </source>
</evidence>
<comment type="pathway">
    <text evidence="1">Amino-acid biosynthesis; L-asparagine biosynthesis; L-asparagine from L-aspartate (L-Gln route): step 1/1.</text>
</comment>
<dbReference type="Gene3D" id="3.40.50.620">
    <property type="entry name" value="HUPs"/>
    <property type="match status" value="1"/>
</dbReference>
<dbReference type="SUPFAM" id="SSF52402">
    <property type="entry name" value="Adenine nucleotide alpha hydrolases-like"/>
    <property type="match status" value="1"/>
</dbReference>
<accession>A0A370Q8X8</accession>
<reference evidence="5 6" key="1">
    <citation type="submission" date="2018-07" db="EMBL/GenBank/DDBJ databases">
        <title>Genomic Encyclopedia of Type Strains, Phase IV (KMG-IV): sequencing the most valuable type-strain genomes for metagenomic binning, comparative biology and taxonomic classification.</title>
        <authorList>
            <person name="Goeker M."/>
        </authorList>
    </citation>
    <scope>NUCLEOTIDE SEQUENCE [LARGE SCALE GENOMIC DNA]</scope>
    <source>
        <strain evidence="5 6">DSM 101478</strain>
    </source>
</reference>
<proteinExistence type="predicted"/>
<evidence type="ECO:0000313" key="6">
    <source>
        <dbReference type="Proteomes" id="UP000255317"/>
    </source>
</evidence>
<dbReference type="AlphaFoldDB" id="A0A370Q8X8"/>
<dbReference type="PANTHER" id="PTHR43284:SF1">
    <property type="entry name" value="ASPARAGINE SYNTHETASE"/>
    <property type="match status" value="1"/>
</dbReference>
<dbReference type="GO" id="GO:0006529">
    <property type="term" value="P:asparagine biosynthetic process"/>
    <property type="evidence" value="ECO:0007669"/>
    <property type="project" value="InterPro"/>
</dbReference>
<dbReference type="InterPro" id="IPR001962">
    <property type="entry name" value="Asn_synthase"/>
</dbReference>
<dbReference type="Pfam" id="PF00733">
    <property type="entry name" value="Asn_synthase"/>
    <property type="match status" value="1"/>
</dbReference>
<protein>
    <recommendedName>
        <fullName evidence="2">asparagine synthase (glutamine-hydrolyzing)</fullName>
        <ecNumber evidence="2">6.3.5.4</ecNumber>
    </recommendedName>
</protein>
<dbReference type="InterPro" id="IPR051786">
    <property type="entry name" value="ASN_synthetase/amidase"/>
</dbReference>
<sequence length="445" mass="52252">MKVRAPHEFHWEAICVFVATGFFLDTDTYFKDLMVLPPASINEIDEEGFFVKSTPWFHWHKTSRALAFEDALEEFTQLFETIIDEQVGDKKVILPLSGGLDSRTQATALHHLGKDVNAYSYDFKGGYPETAIGKQIAKTCDLTFTEHHIEKGYLWDCIEQLAAINQCYSEFTHPRQMAIFDEYEKMGDIFSLGHWGDVLFDTPTSKQLTEAEELEYLLKKIIKKGGMELANALWEQWNLPDTFEAYLRQRVSKLLQKIDIQDTGAKIRAFKSLYWAPRWTNTNLSVFEEQHPITLPYFDDRMCQFICTVPEKHLEDRMLQIAYIKKRNPKLAKITWEQHKPYNLYTFQQNTSPKNIPYRAVQKLKRETKKALGKPYVQRNWELQFVGMENDEKLQQYLFSENMHPFISKPLLARFYNNFKNIDPVHYSHPLSMLLTLSLKMKLLK</sequence>
<organism evidence="5 6">
    <name type="scientific">Marinirhabdus gelatinilytica</name>
    <dbReference type="NCBI Taxonomy" id="1703343"/>
    <lineage>
        <taxon>Bacteria</taxon>
        <taxon>Pseudomonadati</taxon>
        <taxon>Bacteroidota</taxon>
        <taxon>Flavobacteriia</taxon>
        <taxon>Flavobacteriales</taxon>
        <taxon>Flavobacteriaceae</taxon>
    </lineage>
</organism>
<dbReference type="EMBL" id="QRAO01000004">
    <property type="protein sequence ID" value="RDK84817.1"/>
    <property type="molecule type" value="Genomic_DNA"/>
</dbReference>
<feature type="domain" description="Asparagine synthetase" evidence="4">
    <location>
        <begin position="77"/>
        <end position="179"/>
    </location>
</feature>
<dbReference type="GO" id="GO:0004066">
    <property type="term" value="F:asparagine synthase (glutamine-hydrolyzing) activity"/>
    <property type="evidence" value="ECO:0007669"/>
    <property type="project" value="UniProtKB-EC"/>
</dbReference>
<comment type="catalytic activity">
    <reaction evidence="3">
        <text>L-aspartate + L-glutamine + ATP + H2O = L-asparagine + L-glutamate + AMP + diphosphate + H(+)</text>
        <dbReference type="Rhea" id="RHEA:12228"/>
        <dbReference type="ChEBI" id="CHEBI:15377"/>
        <dbReference type="ChEBI" id="CHEBI:15378"/>
        <dbReference type="ChEBI" id="CHEBI:29985"/>
        <dbReference type="ChEBI" id="CHEBI:29991"/>
        <dbReference type="ChEBI" id="CHEBI:30616"/>
        <dbReference type="ChEBI" id="CHEBI:33019"/>
        <dbReference type="ChEBI" id="CHEBI:58048"/>
        <dbReference type="ChEBI" id="CHEBI:58359"/>
        <dbReference type="ChEBI" id="CHEBI:456215"/>
        <dbReference type="EC" id="6.3.5.4"/>
    </reaction>
</comment>
<gene>
    <name evidence="5" type="ORF">C8D94_104190</name>
</gene>
<evidence type="ECO:0000256" key="2">
    <source>
        <dbReference type="ARBA" id="ARBA00012737"/>
    </source>
</evidence>
<name>A0A370Q8X8_9FLAO</name>